<dbReference type="Pfam" id="PF02467">
    <property type="entry name" value="Whib"/>
    <property type="match status" value="1"/>
</dbReference>
<dbReference type="PANTHER" id="PTHR38839">
    <property type="entry name" value="TRANSCRIPTIONAL REGULATOR WHID-RELATED"/>
    <property type="match status" value="1"/>
</dbReference>
<keyword evidence="4" id="KW-0004">4Fe-4S</keyword>
<dbReference type="InterPro" id="IPR034768">
    <property type="entry name" value="4FE4S_WBL"/>
</dbReference>
<accession>A0ABU8NAK9</accession>
<feature type="domain" description="4Fe-4S Wbl-type" evidence="12">
    <location>
        <begin position="50"/>
        <end position="116"/>
    </location>
</feature>
<keyword evidence="8" id="KW-0805">Transcription regulation</keyword>
<comment type="cofactor">
    <cofactor evidence="1">
        <name>[4Fe-4S] cluster</name>
        <dbReference type="ChEBI" id="CHEBI:49883"/>
    </cofactor>
</comment>
<keyword evidence="9" id="KW-0238">DNA-binding</keyword>
<dbReference type="EMBL" id="JBBEGL010000005">
    <property type="protein sequence ID" value="MEJ2888952.1"/>
    <property type="molecule type" value="Genomic_DNA"/>
</dbReference>
<evidence type="ECO:0000256" key="3">
    <source>
        <dbReference type="ARBA" id="ARBA00006597"/>
    </source>
</evidence>
<keyword evidence="6" id="KW-0408">Iron</keyword>
<evidence type="ECO:0000259" key="12">
    <source>
        <dbReference type="PROSITE" id="PS51674"/>
    </source>
</evidence>
<gene>
    <name evidence="13" type="ORF">WCD41_21005</name>
</gene>
<comment type="subcellular location">
    <subcellularLocation>
        <location evidence="2">Cytoplasm</location>
    </subcellularLocation>
</comment>
<keyword evidence="11" id="KW-0804">Transcription</keyword>
<comment type="similarity">
    <text evidence="3">Belongs to the WhiB family.</text>
</comment>
<dbReference type="Proteomes" id="UP001370100">
    <property type="component" value="Unassembled WGS sequence"/>
</dbReference>
<evidence type="ECO:0000256" key="6">
    <source>
        <dbReference type="ARBA" id="ARBA00023004"/>
    </source>
</evidence>
<dbReference type="InterPro" id="IPR003482">
    <property type="entry name" value="Whib"/>
</dbReference>
<keyword evidence="14" id="KW-1185">Reference proteome</keyword>
<evidence type="ECO:0000256" key="5">
    <source>
        <dbReference type="ARBA" id="ARBA00022723"/>
    </source>
</evidence>
<evidence type="ECO:0000256" key="8">
    <source>
        <dbReference type="ARBA" id="ARBA00023015"/>
    </source>
</evidence>
<dbReference type="RefSeq" id="WP_337715988.1">
    <property type="nucleotide sequence ID" value="NZ_JBBEGL010000005.1"/>
</dbReference>
<evidence type="ECO:0000256" key="7">
    <source>
        <dbReference type="ARBA" id="ARBA00023014"/>
    </source>
</evidence>
<evidence type="ECO:0000256" key="1">
    <source>
        <dbReference type="ARBA" id="ARBA00001966"/>
    </source>
</evidence>
<evidence type="ECO:0000256" key="4">
    <source>
        <dbReference type="ARBA" id="ARBA00022485"/>
    </source>
</evidence>
<keyword evidence="10" id="KW-1015">Disulfide bond</keyword>
<keyword evidence="5" id="KW-0479">Metal-binding</keyword>
<comment type="caution">
    <text evidence="13">The sequence shown here is derived from an EMBL/GenBank/DDBJ whole genome shotgun (WGS) entry which is preliminary data.</text>
</comment>
<sequence>MSTTSHGRKTITAATSTRTARRLTRERLRLLVRDLVLDGDPIPDWHEHAACAGMSEDLFFPVAETGGDGTELVEQAKAVCAGCPVRTTCLADAMSRESPSARYGIYGGLSAGDRNRLYTDLRAHAFATDDDHTDTSGAVA</sequence>
<evidence type="ECO:0000256" key="10">
    <source>
        <dbReference type="ARBA" id="ARBA00023157"/>
    </source>
</evidence>
<dbReference type="PROSITE" id="PS51674">
    <property type="entry name" value="4FE4S_WBL"/>
    <property type="match status" value="1"/>
</dbReference>
<evidence type="ECO:0000313" key="13">
    <source>
        <dbReference type="EMBL" id="MEJ2888952.1"/>
    </source>
</evidence>
<proteinExistence type="inferred from homology"/>
<evidence type="ECO:0000256" key="11">
    <source>
        <dbReference type="ARBA" id="ARBA00023163"/>
    </source>
</evidence>
<reference evidence="13 14" key="1">
    <citation type="submission" date="2024-03" db="EMBL/GenBank/DDBJ databases">
        <title>Actinomycetospora sp. OC33-EN06, a novel actinomycete isolated from wild orchid (Aerides multiflora).</title>
        <authorList>
            <person name="Suriyachadkun C."/>
        </authorList>
    </citation>
    <scope>NUCLEOTIDE SEQUENCE [LARGE SCALE GENOMIC DNA]</scope>
    <source>
        <strain evidence="13 14">OC33-EN06</strain>
    </source>
</reference>
<evidence type="ECO:0000256" key="2">
    <source>
        <dbReference type="ARBA" id="ARBA00004496"/>
    </source>
</evidence>
<protein>
    <submittedName>
        <fullName evidence="13">WhiB family transcriptional regulator</fullName>
    </submittedName>
</protein>
<keyword evidence="7" id="KW-0411">Iron-sulfur</keyword>
<evidence type="ECO:0000256" key="9">
    <source>
        <dbReference type="ARBA" id="ARBA00023125"/>
    </source>
</evidence>
<organism evidence="13 14">
    <name type="scientific">Actinomycetospora aeridis</name>
    <dbReference type="NCBI Taxonomy" id="3129231"/>
    <lineage>
        <taxon>Bacteria</taxon>
        <taxon>Bacillati</taxon>
        <taxon>Actinomycetota</taxon>
        <taxon>Actinomycetes</taxon>
        <taxon>Pseudonocardiales</taxon>
        <taxon>Pseudonocardiaceae</taxon>
        <taxon>Actinomycetospora</taxon>
    </lineage>
</organism>
<name>A0ABU8NAK9_9PSEU</name>
<evidence type="ECO:0000313" key="14">
    <source>
        <dbReference type="Proteomes" id="UP001370100"/>
    </source>
</evidence>